<evidence type="ECO:0000256" key="1">
    <source>
        <dbReference type="SAM" id="MobiDB-lite"/>
    </source>
</evidence>
<name>A0ABP7JYN5_9RHOB</name>
<evidence type="ECO:0000259" key="2">
    <source>
        <dbReference type="PROSITE" id="PS50828"/>
    </source>
</evidence>
<organism evidence="3 4">
    <name type="scientific">Celeribacter arenosi</name>
    <dbReference type="NCBI Taxonomy" id="792649"/>
    <lineage>
        <taxon>Bacteria</taxon>
        <taxon>Pseudomonadati</taxon>
        <taxon>Pseudomonadota</taxon>
        <taxon>Alphaproteobacteria</taxon>
        <taxon>Rhodobacterales</taxon>
        <taxon>Roseobacteraceae</taxon>
        <taxon>Celeribacter</taxon>
    </lineage>
</organism>
<proteinExistence type="predicted"/>
<feature type="region of interest" description="Disordered" evidence="1">
    <location>
        <begin position="24"/>
        <end position="81"/>
    </location>
</feature>
<comment type="caution">
    <text evidence="3">The sequence shown here is derived from an EMBL/GenBank/DDBJ whole genome shotgun (WGS) entry which is preliminary data.</text>
</comment>
<gene>
    <name evidence="3" type="ORF">GCM10022404_06750</name>
</gene>
<evidence type="ECO:0000313" key="4">
    <source>
        <dbReference type="Proteomes" id="UP001399917"/>
    </source>
</evidence>
<dbReference type="PANTHER" id="PTHR35562">
    <property type="entry name" value="DNA ENDONUCLEASE SMRA-RELATED"/>
    <property type="match status" value="1"/>
</dbReference>
<dbReference type="RefSeq" id="WP_344843469.1">
    <property type="nucleotide sequence ID" value="NZ_BAABDF010000003.1"/>
</dbReference>
<dbReference type="Gene3D" id="3.30.1370.110">
    <property type="match status" value="1"/>
</dbReference>
<dbReference type="Proteomes" id="UP001399917">
    <property type="component" value="Unassembled WGS sequence"/>
</dbReference>
<dbReference type="InterPro" id="IPR036063">
    <property type="entry name" value="Smr_dom_sf"/>
</dbReference>
<accession>A0ABP7JYN5</accession>
<dbReference type="EMBL" id="BAABDF010000003">
    <property type="protein sequence ID" value="GAA3858598.1"/>
    <property type="molecule type" value="Genomic_DNA"/>
</dbReference>
<sequence>MSRRRKGLTPEDLEVWEAVRKTAEPLQPKIPFATSQDTPAKPVPKAKKPRFEVTDFRLGDTAPARQTPHDIAPPLSHKLDHAPLNMDRKRFGKMKKGKLAPEARIDLHGMTLAAAHPALTGFILSSHAAGRRLVLVITGKGKHRDDGGPIPVRHGVLRHQVPHWLHSAPLKSCVLQVSQAHVSHGGEGALYVYLRRHK</sequence>
<feature type="compositionally biased region" description="Basic and acidic residues" evidence="1">
    <location>
        <begin position="49"/>
        <end position="58"/>
    </location>
</feature>
<reference evidence="4" key="1">
    <citation type="journal article" date="2019" name="Int. J. Syst. Evol. Microbiol.">
        <title>The Global Catalogue of Microorganisms (GCM) 10K type strain sequencing project: providing services to taxonomists for standard genome sequencing and annotation.</title>
        <authorList>
            <consortium name="The Broad Institute Genomics Platform"/>
            <consortium name="The Broad Institute Genome Sequencing Center for Infectious Disease"/>
            <person name="Wu L."/>
            <person name="Ma J."/>
        </authorList>
    </citation>
    <scope>NUCLEOTIDE SEQUENCE [LARGE SCALE GENOMIC DNA]</scope>
    <source>
        <strain evidence="4">JCM 17190</strain>
    </source>
</reference>
<dbReference type="SUPFAM" id="SSF160443">
    <property type="entry name" value="SMR domain-like"/>
    <property type="match status" value="1"/>
</dbReference>
<dbReference type="PROSITE" id="PS50828">
    <property type="entry name" value="SMR"/>
    <property type="match status" value="1"/>
</dbReference>
<protein>
    <submittedName>
        <fullName evidence="3">Smr/MutS family protein</fullName>
    </submittedName>
</protein>
<keyword evidence="4" id="KW-1185">Reference proteome</keyword>
<feature type="domain" description="Smr" evidence="2">
    <location>
        <begin position="105"/>
        <end position="195"/>
    </location>
</feature>
<dbReference type="SMART" id="SM00463">
    <property type="entry name" value="SMR"/>
    <property type="match status" value="1"/>
</dbReference>
<evidence type="ECO:0000313" key="3">
    <source>
        <dbReference type="EMBL" id="GAA3858598.1"/>
    </source>
</evidence>
<dbReference type="InterPro" id="IPR002625">
    <property type="entry name" value="Smr_dom"/>
</dbReference>
<dbReference type="PANTHER" id="PTHR35562:SF2">
    <property type="entry name" value="DNA ENDONUCLEASE SMRA-RELATED"/>
    <property type="match status" value="1"/>
</dbReference>
<dbReference type="Pfam" id="PF01713">
    <property type="entry name" value="Smr"/>
    <property type="match status" value="1"/>
</dbReference>